<dbReference type="STRING" id="1123291.SAMN04490355_103316"/>
<dbReference type="EMBL" id="FOTS01000033">
    <property type="protein sequence ID" value="SFM01943.1"/>
    <property type="molecule type" value="Genomic_DNA"/>
</dbReference>
<evidence type="ECO:0000313" key="11">
    <source>
        <dbReference type="Proteomes" id="UP000199520"/>
    </source>
</evidence>
<accession>A0A1I4MFY6</accession>
<dbReference type="InterPro" id="IPR015955">
    <property type="entry name" value="Lactate_DH/Glyco_Ohase_4_C"/>
</dbReference>
<name>A0A1I4MFY6_9FIRM</name>
<reference evidence="11" key="1">
    <citation type="submission" date="2016-10" db="EMBL/GenBank/DDBJ databases">
        <authorList>
            <person name="Varghese N."/>
            <person name="Submissions S."/>
        </authorList>
    </citation>
    <scope>NUCLEOTIDE SEQUENCE [LARGE SCALE GENOMIC DNA]</scope>
    <source>
        <strain evidence="11">DSM 13327</strain>
    </source>
</reference>
<keyword evidence="3" id="KW-0479">Metal-binding</keyword>
<keyword evidence="4 10" id="KW-0378">Hydrolase</keyword>
<evidence type="ECO:0000256" key="2">
    <source>
        <dbReference type="ARBA" id="ARBA00001936"/>
    </source>
</evidence>
<dbReference type="InterPro" id="IPR053715">
    <property type="entry name" value="GH4_Enzyme_sf"/>
</dbReference>
<evidence type="ECO:0000256" key="3">
    <source>
        <dbReference type="ARBA" id="ARBA00022723"/>
    </source>
</evidence>
<comment type="cofactor">
    <cofactor evidence="2">
        <name>Mn(2+)</name>
        <dbReference type="ChEBI" id="CHEBI:29035"/>
    </cofactor>
</comment>
<evidence type="ECO:0000256" key="6">
    <source>
        <dbReference type="ARBA" id="ARBA00023211"/>
    </source>
</evidence>
<dbReference type="Proteomes" id="UP000199520">
    <property type="component" value="Unassembled WGS sequence"/>
</dbReference>
<dbReference type="PANTHER" id="PTHR32092">
    <property type="entry name" value="6-PHOSPHO-BETA-GLUCOSIDASE-RELATED"/>
    <property type="match status" value="1"/>
</dbReference>
<dbReference type="GO" id="GO:0005975">
    <property type="term" value="P:carbohydrate metabolic process"/>
    <property type="evidence" value="ECO:0007669"/>
    <property type="project" value="InterPro"/>
</dbReference>
<evidence type="ECO:0000259" key="9">
    <source>
        <dbReference type="Pfam" id="PF11975"/>
    </source>
</evidence>
<dbReference type="InterPro" id="IPR022616">
    <property type="entry name" value="Glyco_hydro_4_C"/>
</dbReference>
<dbReference type="PANTHER" id="PTHR32092:SF2">
    <property type="entry name" value="ALPHA-GALACTURONIDASE"/>
    <property type="match status" value="1"/>
</dbReference>
<evidence type="ECO:0000256" key="5">
    <source>
        <dbReference type="ARBA" id="ARBA00023027"/>
    </source>
</evidence>
<dbReference type="GO" id="GO:0004553">
    <property type="term" value="F:hydrolase activity, hydrolyzing O-glycosyl compounds"/>
    <property type="evidence" value="ECO:0007669"/>
    <property type="project" value="InterPro"/>
</dbReference>
<comment type="cofactor">
    <cofactor evidence="1">
        <name>NAD(+)</name>
        <dbReference type="ChEBI" id="CHEBI:57540"/>
    </cofactor>
</comment>
<protein>
    <submittedName>
        <fullName evidence="10">Family 4 glycosyl hydrolase C-terminal domain-containing protein</fullName>
    </submittedName>
</protein>
<evidence type="ECO:0000256" key="7">
    <source>
        <dbReference type="ARBA" id="ARBA00023277"/>
    </source>
</evidence>
<dbReference type="Gene3D" id="3.90.1820.10">
    <property type="entry name" value="AglA-like glucosidase"/>
    <property type="match status" value="1"/>
</dbReference>
<gene>
    <name evidence="10" type="ORF">SAMN04490355_103316</name>
</gene>
<feature type="domain" description="Glycosyl hydrolase family 4 C-terminal" evidence="9">
    <location>
        <begin position="7"/>
        <end position="204"/>
    </location>
</feature>
<keyword evidence="11" id="KW-1185">Reference proteome</keyword>
<evidence type="ECO:0000256" key="4">
    <source>
        <dbReference type="ARBA" id="ARBA00022801"/>
    </source>
</evidence>
<keyword evidence="5" id="KW-0520">NAD</keyword>
<dbReference type="InterPro" id="IPR001088">
    <property type="entry name" value="Glyco_hydro_4"/>
</dbReference>
<keyword evidence="7" id="KW-0119">Carbohydrate metabolism</keyword>
<sequence length="232" mass="26312">MPLYERFADKYYEAGFEPYKDFWKSSSFESAHRVKFDLFKQYGLIAAAGNRHLAEFMPPNYLRDKETIASWKMQLTSVDSRMKTLKEKISDTKKIIAGEKDIEVKPSGEEGVEIILALLGLKDTVSNVNIPNKGQIGNLPLGSIVETNALIQRNSIRPVYAGKLPLDILNIVQRHAINQESIVKAALTKDKKLAFNTFVNEPLVSISRSQAEKLFAEMLNNTNKYLKEWDLS</sequence>
<organism evidence="10 11">
    <name type="scientific">Pelosinus propionicus DSM 13327</name>
    <dbReference type="NCBI Taxonomy" id="1123291"/>
    <lineage>
        <taxon>Bacteria</taxon>
        <taxon>Bacillati</taxon>
        <taxon>Bacillota</taxon>
        <taxon>Negativicutes</taxon>
        <taxon>Selenomonadales</taxon>
        <taxon>Sporomusaceae</taxon>
        <taxon>Pelosinus</taxon>
    </lineage>
</organism>
<keyword evidence="8" id="KW-0326">Glycosidase</keyword>
<proteinExistence type="predicted"/>
<evidence type="ECO:0000256" key="8">
    <source>
        <dbReference type="ARBA" id="ARBA00023295"/>
    </source>
</evidence>
<dbReference type="SUPFAM" id="SSF56327">
    <property type="entry name" value="LDH C-terminal domain-like"/>
    <property type="match status" value="1"/>
</dbReference>
<evidence type="ECO:0000256" key="1">
    <source>
        <dbReference type="ARBA" id="ARBA00001911"/>
    </source>
</evidence>
<dbReference type="GO" id="GO:0046872">
    <property type="term" value="F:metal ion binding"/>
    <property type="evidence" value="ECO:0007669"/>
    <property type="project" value="UniProtKB-KW"/>
</dbReference>
<dbReference type="AlphaFoldDB" id="A0A1I4MFY6"/>
<dbReference type="GO" id="GO:0016616">
    <property type="term" value="F:oxidoreductase activity, acting on the CH-OH group of donors, NAD or NADP as acceptor"/>
    <property type="evidence" value="ECO:0007669"/>
    <property type="project" value="InterPro"/>
</dbReference>
<dbReference type="Pfam" id="PF11975">
    <property type="entry name" value="Glyco_hydro_4C"/>
    <property type="match status" value="1"/>
</dbReference>
<dbReference type="OrthoDB" id="9808275at2"/>
<evidence type="ECO:0000313" key="10">
    <source>
        <dbReference type="EMBL" id="SFM01943.1"/>
    </source>
</evidence>
<keyword evidence="6" id="KW-0464">Manganese</keyword>